<dbReference type="PANTHER" id="PTHR24345:SF0">
    <property type="entry name" value="CELL CYCLE SERINE_THREONINE-PROTEIN KINASE CDC5_MSD2"/>
    <property type="match status" value="1"/>
</dbReference>
<dbReference type="GO" id="GO:0004674">
    <property type="term" value="F:protein serine/threonine kinase activity"/>
    <property type="evidence" value="ECO:0007669"/>
    <property type="project" value="UniProtKB-KW"/>
</dbReference>
<comment type="similarity">
    <text evidence="8">Belongs to the protein kinase superfamily. Ser/Thr protein kinase family. CDC5/Polo subfamily.</text>
</comment>
<dbReference type="InterPro" id="IPR033695">
    <property type="entry name" value="POLO_box_2"/>
</dbReference>
<evidence type="ECO:0000313" key="13">
    <source>
        <dbReference type="Proteomes" id="UP001301350"/>
    </source>
</evidence>
<dbReference type="InterPro" id="IPR033701">
    <property type="entry name" value="POLO_box_1"/>
</dbReference>
<comment type="catalytic activity">
    <reaction evidence="8">
        <text>L-threonyl-[protein] + ATP = O-phospho-L-threonyl-[protein] + ADP + H(+)</text>
        <dbReference type="Rhea" id="RHEA:46608"/>
        <dbReference type="Rhea" id="RHEA-COMP:11060"/>
        <dbReference type="Rhea" id="RHEA-COMP:11605"/>
        <dbReference type="ChEBI" id="CHEBI:15378"/>
        <dbReference type="ChEBI" id="CHEBI:30013"/>
        <dbReference type="ChEBI" id="CHEBI:30616"/>
        <dbReference type="ChEBI" id="CHEBI:61977"/>
        <dbReference type="ChEBI" id="CHEBI:456216"/>
        <dbReference type="EC" id="2.7.11.21"/>
    </reaction>
</comment>
<keyword evidence="6 7" id="KW-0067">ATP-binding</keyword>
<sequence length="760" mass="83178">MGLLGAPRSGASPVGSHRAPTTATLSPSSAAVVSEKQPYAIIEERARVPAGTTATADAAAAGGALENLDTSNTLGAAGSNTSQWVLGPVVNTYIRGRLLGKGGFAKCFEMTNAKTQRVYAGKIIAKSTVTKMRARQKLRSEIQIHASLRHPHVVQFEHFFEDDEYVYILLELCDAQTMMELVKRRKRLTEPEARYFMVQILDALEYMHRRCVIHRDIKLGNVFLTRDLQVKIGDFGLAAKLEYDHERKKTICGTPNYIAPEVLSGKNGHSYEVDVWSVGVVLYTMLIGKPPFETTDVKTTYKRIKANIYTFPTNVSISRAARELIVSTLNATPEQRPRLSDIWHSEFMQGPVPRCLPRSAMESEPTAAELELEGGAVTAAGSVRDLPPPLPAVVLPPLLPMVPEAGHPPAGVVSRGQRGSGSLYTDCRSDGHTGSTGGVEEMLQQMELGSAGSRASQPVAGAAMAQLQRVSSAGWEAAEVDEEERGMLCRAQHELATSFARLPPPPPPPPPSSSSAAPTLPAAAPFQIADPTRIVVMDELPASTATLPPDTWICKWVDYATKYGVGYQLSNGNYGVYFNDASKVLLYAGGNAQEVDYVERRRLAFGSYDDWQRVRLSQPGETLRKKVTLLQHFRQHLDEHLPPGQEPPQSCGTGPPEASPSGGALAAPRPVHLKRWMRTRHAMIFRLSNRTIQVDFFDTTQLVLSAGQSLVTYRDKRGRRIRLRLNAIPHCLELVKRLRYLRDILGHLTQAHAAPVASAS</sequence>
<dbReference type="PROSITE" id="PS50011">
    <property type="entry name" value="PROTEIN_KINASE_DOM"/>
    <property type="match status" value="1"/>
</dbReference>
<feature type="domain" description="POLO box" evidence="11">
    <location>
        <begin position="552"/>
        <end position="639"/>
    </location>
</feature>
<dbReference type="FunFam" id="1.10.510.10:FF:000571">
    <property type="entry name" value="Maternal embryonic leucine zipper kinase"/>
    <property type="match status" value="1"/>
</dbReference>
<dbReference type="InterPro" id="IPR000959">
    <property type="entry name" value="POLO_box_dom"/>
</dbReference>
<feature type="region of interest" description="Disordered" evidence="9">
    <location>
        <begin position="1"/>
        <end position="29"/>
    </location>
</feature>
<comment type="caution">
    <text evidence="12">The sequence shown here is derived from an EMBL/GenBank/DDBJ whole genome shotgun (WGS) entry which is preliminary data.</text>
</comment>
<evidence type="ECO:0000259" key="10">
    <source>
        <dbReference type="PROSITE" id="PS50011"/>
    </source>
</evidence>
<keyword evidence="3" id="KW-0677">Repeat</keyword>
<dbReference type="PROSITE" id="PS00108">
    <property type="entry name" value="PROTEIN_KINASE_ST"/>
    <property type="match status" value="1"/>
</dbReference>
<dbReference type="SUPFAM" id="SSF82615">
    <property type="entry name" value="Polo-box domain"/>
    <property type="match status" value="2"/>
</dbReference>
<dbReference type="Pfam" id="PF00659">
    <property type="entry name" value="POLO_box"/>
    <property type="match status" value="2"/>
</dbReference>
<dbReference type="InterPro" id="IPR017441">
    <property type="entry name" value="Protein_kinase_ATP_BS"/>
</dbReference>
<keyword evidence="5 8" id="KW-0418">Kinase</keyword>
<dbReference type="CDD" id="cd14099">
    <property type="entry name" value="STKc_PLK"/>
    <property type="match status" value="1"/>
</dbReference>
<dbReference type="EMBL" id="JANCYW010000001">
    <property type="protein sequence ID" value="KAK4533989.1"/>
    <property type="molecule type" value="Genomic_DNA"/>
</dbReference>
<evidence type="ECO:0000256" key="5">
    <source>
        <dbReference type="ARBA" id="ARBA00022777"/>
    </source>
</evidence>
<dbReference type="SMART" id="SM00220">
    <property type="entry name" value="S_TKc"/>
    <property type="match status" value="1"/>
</dbReference>
<evidence type="ECO:0000256" key="4">
    <source>
        <dbReference type="ARBA" id="ARBA00022741"/>
    </source>
</evidence>
<dbReference type="PANTHER" id="PTHR24345">
    <property type="entry name" value="SERINE/THREONINE-PROTEIN KINASE PLK"/>
    <property type="match status" value="1"/>
</dbReference>
<dbReference type="PROSITE" id="PS50078">
    <property type="entry name" value="POLO_BOX"/>
    <property type="match status" value="2"/>
</dbReference>
<gene>
    <name evidence="12" type="ORF">CDCA_CDCA01G0014</name>
</gene>
<feature type="region of interest" description="Disordered" evidence="9">
    <location>
        <begin position="499"/>
        <end position="519"/>
    </location>
</feature>
<evidence type="ECO:0000256" key="9">
    <source>
        <dbReference type="SAM" id="MobiDB-lite"/>
    </source>
</evidence>
<evidence type="ECO:0000256" key="1">
    <source>
        <dbReference type="ARBA" id="ARBA00022527"/>
    </source>
</evidence>
<keyword evidence="13" id="KW-1185">Reference proteome</keyword>
<keyword evidence="4 7" id="KW-0547">Nucleotide-binding</keyword>
<dbReference type="Pfam" id="PF00069">
    <property type="entry name" value="Pkinase"/>
    <property type="match status" value="1"/>
</dbReference>
<organism evidence="12 13">
    <name type="scientific">Cyanidium caldarium</name>
    <name type="common">Red alga</name>
    <dbReference type="NCBI Taxonomy" id="2771"/>
    <lineage>
        <taxon>Eukaryota</taxon>
        <taxon>Rhodophyta</taxon>
        <taxon>Bangiophyceae</taxon>
        <taxon>Cyanidiales</taxon>
        <taxon>Cyanidiaceae</taxon>
        <taxon>Cyanidium</taxon>
    </lineage>
</organism>
<evidence type="ECO:0000256" key="3">
    <source>
        <dbReference type="ARBA" id="ARBA00022737"/>
    </source>
</evidence>
<feature type="compositionally biased region" description="Polar residues" evidence="9">
    <location>
        <begin position="19"/>
        <end position="29"/>
    </location>
</feature>
<dbReference type="InterPro" id="IPR000719">
    <property type="entry name" value="Prot_kinase_dom"/>
</dbReference>
<feature type="domain" description="POLO box" evidence="11">
    <location>
        <begin position="672"/>
        <end position="750"/>
    </location>
</feature>
<dbReference type="GO" id="GO:0005524">
    <property type="term" value="F:ATP binding"/>
    <property type="evidence" value="ECO:0007669"/>
    <property type="project" value="UniProtKB-UniRule"/>
</dbReference>
<dbReference type="Gene3D" id="1.10.510.10">
    <property type="entry name" value="Transferase(Phosphotransferase) domain 1"/>
    <property type="match status" value="1"/>
</dbReference>
<evidence type="ECO:0000256" key="7">
    <source>
        <dbReference type="PROSITE-ProRule" id="PRU10141"/>
    </source>
</evidence>
<dbReference type="EC" id="2.7.11.21" evidence="8"/>
<dbReference type="Proteomes" id="UP001301350">
    <property type="component" value="Unassembled WGS sequence"/>
</dbReference>
<dbReference type="FunFam" id="3.30.200.20:FF:000091">
    <property type="entry name" value="Serine/threonine-protein kinase PLK"/>
    <property type="match status" value="1"/>
</dbReference>
<evidence type="ECO:0000256" key="2">
    <source>
        <dbReference type="ARBA" id="ARBA00022679"/>
    </source>
</evidence>
<keyword evidence="1 8" id="KW-0723">Serine/threonine-protein kinase</keyword>
<feature type="region of interest" description="Disordered" evidence="9">
    <location>
        <begin position="639"/>
        <end position="666"/>
    </location>
</feature>
<dbReference type="PROSITE" id="PS00107">
    <property type="entry name" value="PROTEIN_KINASE_ATP"/>
    <property type="match status" value="1"/>
</dbReference>
<dbReference type="InterPro" id="IPR008271">
    <property type="entry name" value="Ser/Thr_kinase_AS"/>
</dbReference>
<feature type="binding site" evidence="7">
    <location>
        <position position="126"/>
    </location>
    <ligand>
        <name>ATP</name>
        <dbReference type="ChEBI" id="CHEBI:30616"/>
    </ligand>
</feature>
<dbReference type="Gene3D" id="3.30.1120.30">
    <property type="entry name" value="POLO box domain"/>
    <property type="match status" value="2"/>
</dbReference>
<dbReference type="InterPro" id="IPR011009">
    <property type="entry name" value="Kinase-like_dom_sf"/>
</dbReference>
<feature type="domain" description="Protein kinase" evidence="10">
    <location>
        <begin position="93"/>
        <end position="348"/>
    </location>
</feature>
<feature type="compositionally biased region" description="Pro residues" evidence="9">
    <location>
        <begin position="502"/>
        <end position="512"/>
    </location>
</feature>
<evidence type="ECO:0000259" key="11">
    <source>
        <dbReference type="PROSITE" id="PS50078"/>
    </source>
</evidence>
<dbReference type="Gene3D" id="3.30.200.20">
    <property type="entry name" value="Phosphorylase Kinase, domain 1"/>
    <property type="match status" value="1"/>
</dbReference>
<dbReference type="AlphaFoldDB" id="A0AAV9IPC0"/>
<evidence type="ECO:0000256" key="8">
    <source>
        <dbReference type="RuleBase" id="RU361162"/>
    </source>
</evidence>
<dbReference type="CDD" id="cd13117">
    <property type="entry name" value="POLO_box_2"/>
    <property type="match status" value="1"/>
</dbReference>
<dbReference type="GO" id="GO:0005634">
    <property type="term" value="C:nucleus"/>
    <property type="evidence" value="ECO:0007669"/>
    <property type="project" value="TreeGrafter"/>
</dbReference>
<accession>A0AAV9IPC0</accession>
<dbReference type="InterPro" id="IPR036947">
    <property type="entry name" value="POLO_box_dom_sf"/>
</dbReference>
<proteinExistence type="inferred from homology"/>
<evidence type="ECO:0000313" key="12">
    <source>
        <dbReference type="EMBL" id="KAK4533989.1"/>
    </source>
</evidence>
<name>A0AAV9IPC0_CYACA</name>
<dbReference type="CDD" id="cd13118">
    <property type="entry name" value="POLO_box_1"/>
    <property type="match status" value="1"/>
</dbReference>
<reference evidence="12 13" key="1">
    <citation type="submission" date="2022-07" db="EMBL/GenBank/DDBJ databases">
        <title>Genome-wide signatures of adaptation to extreme environments.</title>
        <authorList>
            <person name="Cho C.H."/>
            <person name="Yoon H.S."/>
        </authorList>
    </citation>
    <scope>NUCLEOTIDE SEQUENCE [LARGE SCALE GENOMIC DNA]</scope>
    <source>
        <strain evidence="12 13">DBV 063 E5</strain>
    </source>
</reference>
<evidence type="ECO:0000256" key="6">
    <source>
        <dbReference type="ARBA" id="ARBA00022840"/>
    </source>
</evidence>
<dbReference type="SUPFAM" id="SSF56112">
    <property type="entry name" value="Protein kinase-like (PK-like)"/>
    <property type="match status" value="1"/>
</dbReference>
<keyword evidence="2 8" id="KW-0808">Transferase</keyword>
<protein>
    <recommendedName>
        <fullName evidence="8">Serine/threonine-protein kinase PLK</fullName>
        <ecNumber evidence="8">2.7.11.21</ecNumber>
    </recommendedName>
    <alternativeName>
        <fullName evidence="8">Polo-like kinase</fullName>
    </alternativeName>
</protein>